<evidence type="ECO:0000256" key="1">
    <source>
        <dbReference type="SAM" id="Phobius"/>
    </source>
</evidence>
<evidence type="ECO:0000313" key="3">
    <source>
        <dbReference type="EMBL" id="EKT4444051.1"/>
    </source>
</evidence>
<dbReference type="EMBL" id="ABLOMU010000153">
    <property type="protein sequence ID" value="EKT4444051.1"/>
    <property type="molecule type" value="Genomic_DNA"/>
</dbReference>
<reference evidence="4" key="1">
    <citation type="submission" date="2022-07" db="EMBL/GenBank/DDBJ databases">
        <authorList>
            <consortium name="Clinical and Environmental Microbiology Branch: Whole genome sequencing antimicrobial resistance pathogens in the healthcare setting"/>
        </authorList>
    </citation>
    <scope>NUCLEOTIDE SEQUENCE</scope>
    <source>
        <strain evidence="4">Stenotrophomonas_maltophilia_2021CK-00905</strain>
    </source>
</reference>
<evidence type="ECO:0000313" key="2">
    <source>
        <dbReference type="EMBL" id="EKT4440510.1"/>
    </source>
</evidence>
<dbReference type="Proteomes" id="UP001214521">
    <property type="component" value="Unassembled WGS sequence"/>
</dbReference>
<proteinExistence type="predicted"/>
<feature type="transmembrane region" description="Helical" evidence="1">
    <location>
        <begin position="38"/>
        <end position="58"/>
    </location>
</feature>
<dbReference type="EMBL" id="ABLOMU010000154">
    <property type="protein sequence ID" value="EKT4444135.1"/>
    <property type="molecule type" value="Genomic_DNA"/>
</dbReference>
<sequence length="157" mass="16560">MASTGVCTLASQHALPSVLAGFGAAALVWFHSDGPGRLNHLGSPAALALIGLAAWWATHPASGTALHLLIIAAAVLVIALAALRLRTVLHMAMRLQARVDATTMAARWIKLPTAVSALAVQQLLSKDPMQPSLHRTLVLATLAWAANEEAQAMERRR</sequence>
<gene>
    <name evidence="2" type="ORF">QEK83_001137</name>
    <name evidence="3" type="ORF">QEK83_004771</name>
    <name evidence="4" type="ORF">QEK83_004857</name>
</gene>
<evidence type="ECO:0008006" key="6">
    <source>
        <dbReference type="Google" id="ProtNLM"/>
    </source>
</evidence>
<keyword evidence="1" id="KW-0472">Membrane</keyword>
<feature type="transmembrane region" description="Helical" evidence="1">
    <location>
        <begin position="64"/>
        <end position="85"/>
    </location>
</feature>
<organism evidence="4 5">
    <name type="scientific">Stenotrophomonas maltophilia</name>
    <name type="common">Pseudomonas maltophilia</name>
    <name type="synonym">Xanthomonas maltophilia</name>
    <dbReference type="NCBI Taxonomy" id="40324"/>
    <lineage>
        <taxon>Bacteria</taxon>
        <taxon>Pseudomonadati</taxon>
        <taxon>Pseudomonadota</taxon>
        <taxon>Gammaproteobacteria</taxon>
        <taxon>Lysobacterales</taxon>
        <taxon>Lysobacteraceae</taxon>
        <taxon>Stenotrophomonas</taxon>
        <taxon>Stenotrophomonas maltophilia group</taxon>
    </lineage>
</organism>
<evidence type="ECO:0000313" key="4">
    <source>
        <dbReference type="EMBL" id="EKT4444135.1"/>
    </source>
</evidence>
<evidence type="ECO:0000313" key="5">
    <source>
        <dbReference type="Proteomes" id="UP001214521"/>
    </source>
</evidence>
<dbReference type="EMBL" id="ABLOMU010000008">
    <property type="protein sequence ID" value="EKT4440510.1"/>
    <property type="molecule type" value="Genomic_DNA"/>
</dbReference>
<keyword evidence="1" id="KW-0812">Transmembrane</keyword>
<accession>A0AAI9G2P9</accession>
<comment type="caution">
    <text evidence="4">The sequence shown here is derived from an EMBL/GenBank/DDBJ whole genome shotgun (WGS) entry which is preliminary data.</text>
</comment>
<name>A0AAI9G2P9_STEMA</name>
<feature type="transmembrane region" description="Helical" evidence="1">
    <location>
        <begin position="13"/>
        <end position="31"/>
    </location>
</feature>
<protein>
    <recommendedName>
        <fullName evidence="6">Transmembrane protein</fullName>
    </recommendedName>
</protein>
<keyword evidence="1" id="KW-1133">Transmembrane helix</keyword>
<dbReference type="AlphaFoldDB" id="A0AAI9G2P9"/>